<evidence type="ECO:0000256" key="9">
    <source>
        <dbReference type="ARBA" id="ARBA00093307"/>
    </source>
</evidence>
<accession>A0ABD3N2W7</accession>
<evidence type="ECO:0000256" key="7">
    <source>
        <dbReference type="ARBA" id="ARBA00023054"/>
    </source>
</evidence>
<evidence type="ECO:0000256" key="11">
    <source>
        <dbReference type="SAM" id="MobiDB-lite"/>
    </source>
</evidence>
<evidence type="ECO:0000256" key="4">
    <source>
        <dbReference type="ARBA" id="ARBA00022454"/>
    </source>
</evidence>
<dbReference type="GO" id="GO:0005730">
    <property type="term" value="C:nucleolus"/>
    <property type="evidence" value="ECO:0007669"/>
    <property type="project" value="UniProtKB-SubCell"/>
</dbReference>
<comment type="caution">
    <text evidence="12">The sequence shown here is derived from an EMBL/GenBank/DDBJ whole genome shotgun (WGS) entry which is preliminary data.</text>
</comment>
<evidence type="ECO:0000256" key="6">
    <source>
        <dbReference type="ARBA" id="ARBA00022934"/>
    </source>
</evidence>
<keyword evidence="8" id="KW-0539">Nucleus</keyword>
<dbReference type="GO" id="GO:0005694">
    <property type="term" value="C:chromosome"/>
    <property type="evidence" value="ECO:0007669"/>
    <property type="project" value="UniProtKB-SubCell"/>
</dbReference>
<evidence type="ECO:0000256" key="2">
    <source>
        <dbReference type="ARBA" id="ARBA00004604"/>
    </source>
</evidence>
<keyword evidence="4" id="KW-0158">Chromosome</keyword>
<dbReference type="EMBL" id="JALLAZ020001630">
    <property type="protein sequence ID" value="KAL3770413.1"/>
    <property type="molecule type" value="Genomic_DNA"/>
</dbReference>
<sequence>MPRTTDPISTPNQYLRGDILSTASSSSSTAIPNDAISRHAAKGRSVSGRSSYRLRPQRRASSLITSNRANAKSKSWKDKEVQRRLKKEIRDMEKEVVNERIENKRLKRQRALDNERRRMENEYKNAKLGMQALNANRLGNTMRNMNKKQLRQIKKSRMNSKTGVVEFVGAYEK</sequence>
<dbReference type="PANTHER" id="PTHR13557:SF1">
    <property type="entry name" value="COILED-COIL DOMAIN-CONTAINING PROTEIN 86"/>
    <property type="match status" value="1"/>
</dbReference>
<feature type="compositionally biased region" description="Polar residues" evidence="11">
    <location>
        <begin position="59"/>
        <end position="73"/>
    </location>
</feature>
<feature type="region of interest" description="Disordered" evidence="11">
    <location>
        <begin position="23"/>
        <end position="79"/>
    </location>
</feature>
<protein>
    <recommendedName>
        <fullName evidence="3">Coiled-coil domain-containing protein 86</fullName>
    </recommendedName>
</protein>
<evidence type="ECO:0000256" key="1">
    <source>
        <dbReference type="ARBA" id="ARBA00004286"/>
    </source>
</evidence>
<evidence type="ECO:0000256" key="5">
    <source>
        <dbReference type="ARBA" id="ARBA00022553"/>
    </source>
</evidence>
<evidence type="ECO:0000256" key="8">
    <source>
        <dbReference type="ARBA" id="ARBA00023242"/>
    </source>
</evidence>
<proteinExistence type="predicted"/>
<name>A0ABD3N2W7_9STRA</name>
<feature type="coiled-coil region" evidence="10">
    <location>
        <begin position="82"/>
        <end position="136"/>
    </location>
</feature>
<keyword evidence="5" id="KW-0597">Phosphoprotein</keyword>
<evidence type="ECO:0000313" key="12">
    <source>
        <dbReference type="EMBL" id="KAL3770413.1"/>
    </source>
</evidence>
<dbReference type="Proteomes" id="UP001530315">
    <property type="component" value="Unassembled WGS sequence"/>
</dbReference>
<comment type="function">
    <text evidence="9">Required for proper chromosome segregation during mitosis and error-free mitotic progression.</text>
</comment>
<keyword evidence="7 10" id="KW-0175">Coiled coil</keyword>
<evidence type="ECO:0000256" key="3">
    <source>
        <dbReference type="ARBA" id="ARBA00016738"/>
    </source>
</evidence>
<evidence type="ECO:0000256" key="10">
    <source>
        <dbReference type="SAM" id="Coils"/>
    </source>
</evidence>
<keyword evidence="13" id="KW-1185">Reference proteome</keyword>
<dbReference type="PANTHER" id="PTHR13557">
    <property type="entry name" value="COILED-COIL DOMAIN-CONTAINING PROTEIN 86"/>
    <property type="match status" value="1"/>
</dbReference>
<evidence type="ECO:0000313" key="13">
    <source>
        <dbReference type="Proteomes" id="UP001530315"/>
    </source>
</evidence>
<reference evidence="12 13" key="1">
    <citation type="submission" date="2024-10" db="EMBL/GenBank/DDBJ databases">
        <title>Updated reference genomes for cyclostephanoid diatoms.</title>
        <authorList>
            <person name="Roberts W.R."/>
            <person name="Alverson A.J."/>
        </authorList>
    </citation>
    <scope>NUCLEOTIDE SEQUENCE [LARGE SCALE GENOMIC DNA]</scope>
    <source>
        <strain evidence="12 13">AJA276-08</strain>
    </source>
</reference>
<dbReference type="AlphaFoldDB" id="A0ABD3N2W7"/>
<comment type="subcellular location">
    <subcellularLocation>
        <location evidence="1">Chromosome</location>
    </subcellularLocation>
    <subcellularLocation>
        <location evidence="2">Nucleus</location>
        <location evidence="2">Nucleolus</location>
    </subcellularLocation>
</comment>
<dbReference type="InterPro" id="IPR026570">
    <property type="entry name" value="CCDC86"/>
</dbReference>
<keyword evidence="6" id="KW-0164">Citrullination</keyword>
<organism evidence="12 13">
    <name type="scientific">Stephanodiscus triporus</name>
    <dbReference type="NCBI Taxonomy" id="2934178"/>
    <lineage>
        <taxon>Eukaryota</taxon>
        <taxon>Sar</taxon>
        <taxon>Stramenopiles</taxon>
        <taxon>Ochrophyta</taxon>
        <taxon>Bacillariophyta</taxon>
        <taxon>Coscinodiscophyceae</taxon>
        <taxon>Thalassiosirophycidae</taxon>
        <taxon>Stephanodiscales</taxon>
        <taxon>Stephanodiscaceae</taxon>
        <taxon>Stephanodiscus</taxon>
    </lineage>
</organism>
<gene>
    <name evidence="12" type="ORF">ACHAW5_002330</name>
</gene>